<gene>
    <name evidence="1" type="ORF">C8N38_101493</name>
</gene>
<name>A0A8E3ASI0_9RHOB</name>
<dbReference type="AlphaFoldDB" id="A0A8E3ASI0"/>
<reference evidence="1 2" key="1">
    <citation type="submission" date="2018-04" db="EMBL/GenBank/DDBJ databases">
        <title>Genomic Encyclopedia of Archaeal and Bacterial Type Strains, Phase II (KMG-II): from individual species to whole genera.</title>
        <authorList>
            <person name="Goeker M."/>
        </authorList>
    </citation>
    <scope>NUCLEOTIDE SEQUENCE [LARGE SCALE GENOMIC DNA]</scope>
    <source>
        <strain evidence="1 2">DSM 19783</strain>
    </source>
</reference>
<keyword evidence="2" id="KW-1185">Reference proteome</keyword>
<evidence type="ECO:0000313" key="2">
    <source>
        <dbReference type="Proteomes" id="UP000244037"/>
    </source>
</evidence>
<accession>A0A8E3ASI0</accession>
<comment type="caution">
    <text evidence="1">The sequence shown here is derived from an EMBL/GenBank/DDBJ whole genome shotgun (WGS) entry which is preliminary data.</text>
</comment>
<protein>
    <submittedName>
        <fullName evidence="1">Uncharacterized protein</fullName>
    </submittedName>
</protein>
<dbReference type="RefSeq" id="WP_108023556.1">
    <property type="nucleotide sequence ID" value="NZ_QAYC01000001.1"/>
</dbReference>
<dbReference type="Proteomes" id="UP000244037">
    <property type="component" value="Unassembled WGS sequence"/>
</dbReference>
<dbReference type="PROSITE" id="PS51257">
    <property type="entry name" value="PROKAR_LIPOPROTEIN"/>
    <property type="match status" value="1"/>
</dbReference>
<organism evidence="1 2">
    <name type="scientific">Rhodovulum kholense</name>
    <dbReference type="NCBI Taxonomy" id="453584"/>
    <lineage>
        <taxon>Bacteria</taxon>
        <taxon>Pseudomonadati</taxon>
        <taxon>Pseudomonadota</taxon>
        <taxon>Alphaproteobacteria</taxon>
        <taxon>Rhodobacterales</taxon>
        <taxon>Paracoccaceae</taxon>
        <taxon>Rhodovulum</taxon>
    </lineage>
</organism>
<dbReference type="EMBL" id="QAYC01000001">
    <property type="protein sequence ID" value="PTW52188.1"/>
    <property type="molecule type" value="Genomic_DNA"/>
</dbReference>
<proteinExistence type="predicted"/>
<evidence type="ECO:0000313" key="1">
    <source>
        <dbReference type="EMBL" id="PTW52188.1"/>
    </source>
</evidence>
<dbReference type="OrthoDB" id="7638956at2"/>
<sequence>MTTGRRLFQSFPAVALGIACLAPTACGLVTKVQELPVVERFGFGVEVPCDINLYQQRRMTGAYLQIAVGSAGGVAQYVTGRPSRSALPRNLVIEEDTIRRLRPEEENGQTKLEGWKRASAVPVPGLGPGTELPAAYTFDFRSQKIDYTGPLVVGQSPTATEIPKAGLATITGPVRVSFTATDATGKTEVTDALGSFTLQIGYGTGRASFVASGFTADSGPALPFDSFSWSRLGLCAPRVVSSGQGTVRFTGPDGGRVGLLTPGLEPAALLSFEASQFAGTDRPGPPGAAGGVFAIQGNSATLTGVFLSQPSP</sequence>